<comment type="caution">
    <text evidence="2">The sequence shown here is derived from an EMBL/GenBank/DDBJ whole genome shotgun (WGS) entry which is preliminary data.</text>
</comment>
<gene>
    <name evidence="2" type="ORF">P5673_027957</name>
</gene>
<feature type="compositionally biased region" description="Low complexity" evidence="1">
    <location>
        <begin position="334"/>
        <end position="346"/>
    </location>
</feature>
<dbReference type="Proteomes" id="UP001249851">
    <property type="component" value="Unassembled WGS sequence"/>
</dbReference>
<organism evidence="2 3">
    <name type="scientific">Acropora cervicornis</name>
    <name type="common">Staghorn coral</name>
    <dbReference type="NCBI Taxonomy" id="6130"/>
    <lineage>
        <taxon>Eukaryota</taxon>
        <taxon>Metazoa</taxon>
        <taxon>Cnidaria</taxon>
        <taxon>Anthozoa</taxon>
        <taxon>Hexacorallia</taxon>
        <taxon>Scleractinia</taxon>
        <taxon>Astrocoeniina</taxon>
        <taxon>Acroporidae</taxon>
        <taxon>Acropora</taxon>
    </lineage>
</organism>
<feature type="compositionally biased region" description="Low complexity" evidence="1">
    <location>
        <begin position="288"/>
        <end position="299"/>
    </location>
</feature>
<reference evidence="2" key="2">
    <citation type="journal article" date="2023" name="Science">
        <title>Genomic signatures of disease resistance in endangered staghorn corals.</title>
        <authorList>
            <person name="Vollmer S.V."/>
            <person name="Selwyn J.D."/>
            <person name="Despard B.A."/>
            <person name="Roesel C.L."/>
        </authorList>
    </citation>
    <scope>NUCLEOTIDE SEQUENCE</scope>
    <source>
        <strain evidence="2">K2</strain>
    </source>
</reference>
<evidence type="ECO:0000256" key="1">
    <source>
        <dbReference type="SAM" id="MobiDB-lite"/>
    </source>
</evidence>
<evidence type="ECO:0000313" key="2">
    <source>
        <dbReference type="EMBL" id="KAK2551195.1"/>
    </source>
</evidence>
<dbReference type="AlphaFoldDB" id="A0AAD9UVJ6"/>
<dbReference type="EMBL" id="JARQWQ010000100">
    <property type="protein sequence ID" value="KAK2551195.1"/>
    <property type="molecule type" value="Genomic_DNA"/>
</dbReference>
<feature type="region of interest" description="Disordered" evidence="1">
    <location>
        <begin position="288"/>
        <end position="352"/>
    </location>
</feature>
<protein>
    <submittedName>
        <fullName evidence="2">Uncharacterized protein</fullName>
    </submittedName>
</protein>
<evidence type="ECO:0000313" key="3">
    <source>
        <dbReference type="Proteomes" id="UP001249851"/>
    </source>
</evidence>
<accession>A0AAD9UVJ6</accession>
<proteinExistence type="predicted"/>
<sequence length="352" mass="38830">MATSLNSRHVYSEDDNFLIGDDFITERLRREARQLHLSKFPRVRREAHFARYRNSFLKCDLHQTFKRIEQERKMLLAETERTQADVLKQSRKKPLRETQELFHSKKAGNALMDTGSRIGSIGSEGLEGGMRSLSSDSIAVSSMADKRVSLTSQENAAASKPRILVTSSMSNNGYHTTFTEREKSSQRPSGSKNRYFQEGEQLDEATMTTGLWHSSEVEREHNITTSEDDEPGFLAPSLRRASSVEKCRGELITAEFGGSLTAGKHDSAGASVSVLSASRVASVAGKRHSVTVSSPSRSSAITRGRNSTGKHGLLKVENLSSSRAPLMVGKRHSVAVSRPSRSSSVGRSREKS</sequence>
<reference evidence="2" key="1">
    <citation type="journal article" date="2023" name="G3 (Bethesda)">
        <title>Whole genome assembly and annotation of the endangered Caribbean coral Acropora cervicornis.</title>
        <authorList>
            <person name="Selwyn J.D."/>
            <person name="Vollmer S.V."/>
        </authorList>
    </citation>
    <scope>NUCLEOTIDE SEQUENCE</scope>
    <source>
        <strain evidence="2">K2</strain>
    </source>
</reference>
<name>A0AAD9UVJ6_ACRCE</name>
<keyword evidence="3" id="KW-1185">Reference proteome</keyword>
<feature type="compositionally biased region" description="Polar residues" evidence="1">
    <location>
        <begin position="300"/>
        <end position="309"/>
    </location>
</feature>